<accession>A0AA39Q7P2</accession>
<feature type="transmembrane region" description="Helical" evidence="1">
    <location>
        <begin position="325"/>
        <end position="344"/>
    </location>
</feature>
<sequence length="611" mass="68935">MQSMWLYLFVLILVPYLAQAHQPAELFNTFEAFLTRTIDHTTGEHVSVFSPNCIGRINAMTILKGADNNTEFIYGIPAALAKANSTQLIGYPTNVVVEALALQLSVVSATALFSMYYATVSQVVPLQVDMWLHFNEDLQIDAYDFMPRRLDRFLASAALMLSGQISLEIPLDDTYNATSIISQKVAEDVCMAALEYCSGNNQQYDSKISCVESSSSWDTDTNICRYMFKNMVQAQPNAYCASLGPNGGNCGKACRGRSQICPNECLAVQAYAEATVEYPFVPSLFAPNVSMLSTAGLSDKTFEELMKINMAIVYPTTVAFYPIPAFIYMLILYICAICVEVVLLRYSKVFVQLSFENQRNTVTYVLNAFWTSVALVLQLIALPMLGQRYTSERVGEIRVALMVISGLYVFELAYRKQMRRPLLIYHFSALFSIIFLQVMLQVSMHIEIICAGLLWLFQATTEQSIFIGLLLYRLKYPKRIVQSVLKFAAVQSFICKMGFLVWLLMWWGLKLAKYHRDFDIALSVMLVLTCAVLMATQIQGSYVVWAIARNMSRERQRPAVLQESPVDMDKTFLLKRESGSSSMWSHSRRDSEWSLASDMSKPRDTAVNVQV</sequence>
<feature type="transmembrane region" description="Helical" evidence="1">
    <location>
        <begin position="364"/>
        <end position="385"/>
    </location>
</feature>
<proteinExistence type="predicted"/>
<feature type="transmembrane region" description="Helical" evidence="1">
    <location>
        <begin position="484"/>
        <end position="508"/>
    </location>
</feature>
<dbReference type="Proteomes" id="UP001175228">
    <property type="component" value="Unassembled WGS sequence"/>
</dbReference>
<evidence type="ECO:0000313" key="4">
    <source>
        <dbReference type="Proteomes" id="UP001175228"/>
    </source>
</evidence>
<feature type="transmembrane region" description="Helical" evidence="1">
    <location>
        <begin position="446"/>
        <end position="472"/>
    </location>
</feature>
<protein>
    <submittedName>
        <fullName evidence="3">Uncharacterized protein</fullName>
    </submittedName>
</protein>
<organism evidence="3 4">
    <name type="scientific">Armillaria luteobubalina</name>
    <dbReference type="NCBI Taxonomy" id="153913"/>
    <lineage>
        <taxon>Eukaryota</taxon>
        <taxon>Fungi</taxon>
        <taxon>Dikarya</taxon>
        <taxon>Basidiomycota</taxon>
        <taxon>Agaricomycotina</taxon>
        <taxon>Agaricomycetes</taxon>
        <taxon>Agaricomycetidae</taxon>
        <taxon>Agaricales</taxon>
        <taxon>Marasmiineae</taxon>
        <taxon>Physalacriaceae</taxon>
        <taxon>Armillaria</taxon>
    </lineage>
</organism>
<evidence type="ECO:0000256" key="1">
    <source>
        <dbReference type="SAM" id="Phobius"/>
    </source>
</evidence>
<feature type="transmembrane region" description="Helical" evidence="1">
    <location>
        <begin position="422"/>
        <end position="440"/>
    </location>
</feature>
<feature type="signal peptide" evidence="2">
    <location>
        <begin position="1"/>
        <end position="20"/>
    </location>
</feature>
<keyword evidence="1" id="KW-1133">Transmembrane helix</keyword>
<feature type="chain" id="PRO_5041371692" evidence="2">
    <location>
        <begin position="21"/>
        <end position="611"/>
    </location>
</feature>
<name>A0AA39Q7P2_9AGAR</name>
<feature type="transmembrane region" description="Helical" evidence="1">
    <location>
        <begin position="397"/>
        <end position="415"/>
    </location>
</feature>
<keyword evidence="1" id="KW-0472">Membrane</keyword>
<reference evidence="3" key="1">
    <citation type="submission" date="2023-06" db="EMBL/GenBank/DDBJ databases">
        <authorList>
            <consortium name="Lawrence Berkeley National Laboratory"/>
            <person name="Ahrendt S."/>
            <person name="Sahu N."/>
            <person name="Indic B."/>
            <person name="Wong-Bajracharya J."/>
            <person name="Merenyi Z."/>
            <person name="Ke H.-M."/>
            <person name="Monk M."/>
            <person name="Kocsube S."/>
            <person name="Drula E."/>
            <person name="Lipzen A."/>
            <person name="Balint B."/>
            <person name="Henrissat B."/>
            <person name="Andreopoulos B."/>
            <person name="Martin F.M."/>
            <person name="Harder C.B."/>
            <person name="Rigling D."/>
            <person name="Ford K.L."/>
            <person name="Foster G.D."/>
            <person name="Pangilinan J."/>
            <person name="Papanicolaou A."/>
            <person name="Barry K."/>
            <person name="LaButti K."/>
            <person name="Viragh M."/>
            <person name="Koriabine M."/>
            <person name="Yan M."/>
            <person name="Riley R."/>
            <person name="Champramary S."/>
            <person name="Plett K.L."/>
            <person name="Tsai I.J."/>
            <person name="Slot J."/>
            <person name="Sipos G."/>
            <person name="Plett J."/>
            <person name="Nagy L.G."/>
            <person name="Grigoriev I.V."/>
        </authorList>
    </citation>
    <scope>NUCLEOTIDE SEQUENCE</scope>
    <source>
        <strain evidence="3">HWK02</strain>
    </source>
</reference>
<keyword evidence="1" id="KW-0812">Transmembrane</keyword>
<dbReference type="AlphaFoldDB" id="A0AA39Q7P2"/>
<keyword evidence="2" id="KW-0732">Signal</keyword>
<keyword evidence="4" id="KW-1185">Reference proteome</keyword>
<comment type="caution">
    <text evidence="3">The sequence shown here is derived from an EMBL/GenBank/DDBJ whole genome shotgun (WGS) entry which is preliminary data.</text>
</comment>
<evidence type="ECO:0000313" key="3">
    <source>
        <dbReference type="EMBL" id="KAK0497792.1"/>
    </source>
</evidence>
<dbReference type="EMBL" id="JAUEPU010000012">
    <property type="protein sequence ID" value="KAK0497792.1"/>
    <property type="molecule type" value="Genomic_DNA"/>
</dbReference>
<feature type="transmembrane region" description="Helical" evidence="1">
    <location>
        <begin position="520"/>
        <end position="548"/>
    </location>
</feature>
<evidence type="ECO:0000256" key="2">
    <source>
        <dbReference type="SAM" id="SignalP"/>
    </source>
</evidence>
<gene>
    <name evidence="3" type="ORF">EDD18DRAFT_1351607</name>
</gene>